<evidence type="ECO:0000313" key="2">
    <source>
        <dbReference type="Proteomes" id="UP000789390"/>
    </source>
</evidence>
<gene>
    <name evidence="1" type="ORF">DGAL_LOCUS11471</name>
</gene>
<keyword evidence="2" id="KW-1185">Reference proteome</keyword>
<organism evidence="1 2">
    <name type="scientific">Daphnia galeata</name>
    <dbReference type="NCBI Taxonomy" id="27404"/>
    <lineage>
        <taxon>Eukaryota</taxon>
        <taxon>Metazoa</taxon>
        <taxon>Ecdysozoa</taxon>
        <taxon>Arthropoda</taxon>
        <taxon>Crustacea</taxon>
        <taxon>Branchiopoda</taxon>
        <taxon>Diplostraca</taxon>
        <taxon>Cladocera</taxon>
        <taxon>Anomopoda</taxon>
        <taxon>Daphniidae</taxon>
        <taxon>Daphnia</taxon>
    </lineage>
</organism>
<comment type="caution">
    <text evidence="1">The sequence shown here is derived from an EMBL/GenBank/DDBJ whole genome shotgun (WGS) entry which is preliminary data.</text>
</comment>
<dbReference type="AlphaFoldDB" id="A0A8J2WQW9"/>
<proteinExistence type="predicted"/>
<reference evidence="1" key="1">
    <citation type="submission" date="2021-11" db="EMBL/GenBank/DDBJ databases">
        <authorList>
            <person name="Schell T."/>
        </authorList>
    </citation>
    <scope>NUCLEOTIDE SEQUENCE</scope>
    <source>
        <strain evidence="1">M5</strain>
    </source>
</reference>
<accession>A0A8J2WQW9</accession>
<sequence length="52" mass="5800">MAPVAGTMFVSYAQIQNLEITKRKYAVGFMDFENSSKKRSEELLAQGDIEGV</sequence>
<name>A0A8J2WQW9_9CRUS</name>
<protein>
    <submittedName>
        <fullName evidence="1">Uncharacterized protein</fullName>
    </submittedName>
</protein>
<dbReference type="EMBL" id="CAKKLH010000281">
    <property type="protein sequence ID" value="CAH0108105.1"/>
    <property type="molecule type" value="Genomic_DNA"/>
</dbReference>
<evidence type="ECO:0000313" key="1">
    <source>
        <dbReference type="EMBL" id="CAH0108105.1"/>
    </source>
</evidence>
<dbReference type="Proteomes" id="UP000789390">
    <property type="component" value="Unassembled WGS sequence"/>
</dbReference>